<keyword evidence="2" id="KW-1185">Reference proteome</keyword>
<evidence type="ECO:0000313" key="1">
    <source>
        <dbReference type="EMBL" id="KAA8550524.1"/>
    </source>
</evidence>
<accession>A0A5J5C6R3</accession>
<sequence length="145" mass="16146">MLEITRIESFLIMWFLDQRWWWDSAVKICDSKEGRSMMAEMGVSDGKGWCRQWWWTEGKGGDVGGGSGRRDSGIDAVAAQSSCLVAIVEFGTLNRLPVTSHHAPYALRATHVLQSALLGFPVEEDQVGLCEHLDAPSPFNPFSEM</sequence>
<dbReference type="EMBL" id="CM018031">
    <property type="protein sequence ID" value="KAA8550524.1"/>
    <property type="molecule type" value="Genomic_DNA"/>
</dbReference>
<proteinExistence type="predicted"/>
<evidence type="ECO:0000313" key="2">
    <source>
        <dbReference type="Proteomes" id="UP000325577"/>
    </source>
</evidence>
<dbReference type="AlphaFoldDB" id="A0A5J5C6R3"/>
<gene>
    <name evidence="1" type="ORF">F0562_002208</name>
</gene>
<name>A0A5J5C6R3_9ASTE</name>
<reference evidence="1 2" key="1">
    <citation type="submission" date="2019-09" db="EMBL/GenBank/DDBJ databases">
        <title>A chromosome-level genome assembly of the Chinese tupelo Nyssa sinensis.</title>
        <authorList>
            <person name="Yang X."/>
            <person name="Kang M."/>
            <person name="Yang Y."/>
            <person name="Xiong H."/>
            <person name="Wang M."/>
            <person name="Zhang Z."/>
            <person name="Wang Z."/>
            <person name="Wu H."/>
            <person name="Ma T."/>
            <person name="Liu J."/>
            <person name="Xi Z."/>
        </authorList>
    </citation>
    <scope>NUCLEOTIDE SEQUENCE [LARGE SCALE GENOMIC DNA]</scope>
    <source>
        <strain evidence="1">J267</strain>
        <tissue evidence="1">Leaf</tissue>
    </source>
</reference>
<organism evidence="1 2">
    <name type="scientific">Nyssa sinensis</name>
    <dbReference type="NCBI Taxonomy" id="561372"/>
    <lineage>
        <taxon>Eukaryota</taxon>
        <taxon>Viridiplantae</taxon>
        <taxon>Streptophyta</taxon>
        <taxon>Embryophyta</taxon>
        <taxon>Tracheophyta</taxon>
        <taxon>Spermatophyta</taxon>
        <taxon>Magnoliopsida</taxon>
        <taxon>eudicotyledons</taxon>
        <taxon>Gunneridae</taxon>
        <taxon>Pentapetalae</taxon>
        <taxon>asterids</taxon>
        <taxon>Cornales</taxon>
        <taxon>Nyssaceae</taxon>
        <taxon>Nyssa</taxon>
    </lineage>
</organism>
<protein>
    <submittedName>
        <fullName evidence="1">Uncharacterized protein</fullName>
    </submittedName>
</protein>
<dbReference type="Proteomes" id="UP000325577">
    <property type="component" value="Linkage Group LG0"/>
</dbReference>
<dbReference type="OrthoDB" id="1725246at2759"/>